<evidence type="ECO:0000256" key="1">
    <source>
        <dbReference type="ARBA" id="ARBA00004141"/>
    </source>
</evidence>
<feature type="transmembrane region" description="Helical" evidence="9">
    <location>
        <begin position="7"/>
        <end position="28"/>
    </location>
</feature>
<dbReference type="HAMAP" id="MF_00474">
    <property type="entry name" value="PSI_PsaK"/>
    <property type="match status" value="1"/>
</dbReference>
<dbReference type="NCBIfam" id="TIGR03049">
    <property type="entry name" value="PS_I_psaK"/>
    <property type="match status" value="1"/>
</dbReference>
<dbReference type="EMBL" id="MLAW01000028">
    <property type="protein sequence ID" value="OJJ24601.1"/>
    <property type="molecule type" value="Genomic_DNA"/>
</dbReference>
<protein>
    <recommendedName>
        <fullName evidence="9">Photosystem I reaction center subunit PsaK</fullName>
    </recommendedName>
    <alternativeName>
        <fullName evidence="9">Photosystem I subunit X</fullName>
    </alternativeName>
</protein>
<proteinExistence type="inferred from homology"/>
<dbReference type="InterPro" id="IPR037101">
    <property type="entry name" value="PSI_PsaK_bact"/>
</dbReference>
<comment type="similarity">
    <text evidence="2 9">Belongs to the PsaG/PsaK family.</text>
</comment>
<reference evidence="10" key="1">
    <citation type="submission" date="2016-10" db="EMBL/GenBank/DDBJ databases">
        <title>CRISPR-Cas defence system in Roseofilum reptotaenium: evidence of a bacteriophage-cyanobacterium arms race in the coral black band disease.</title>
        <authorList>
            <person name="Buerger P."/>
            <person name="Wood-Charlson E.M."/>
            <person name="Weynberg K.D."/>
            <person name="Willis B."/>
            <person name="Van Oppen M.J."/>
        </authorList>
    </citation>
    <scope>NUCLEOTIDE SEQUENCE [LARGE SCALE GENOMIC DNA]</scope>
    <source>
        <strain evidence="10">AO1-A</strain>
    </source>
</reference>
<dbReference type="Pfam" id="PF01241">
    <property type="entry name" value="PSI_PSAK"/>
    <property type="match status" value="1"/>
</dbReference>
<dbReference type="GO" id="GO:0031676">
    <property type="term" value="C:plasma membrane-derived thylakoid membrane"/>
    <property type="evidence" value="ECO:0007669"/>
    <property type="project" value="UniProtKB-SubCell"/>
</dbReference>
<dbReference type="PROSITE" id="PS01026">
    <property type="entry name" value="PHOTOSYSTEM_I_PSAGK"/>
    <property type="match status" value="1"/>
</dbReference>
<keyword evidence="5 9" id="KW-0603">Photosystem I</keyword>
<comment type="subcellular location">
    <subcellularLocation>
        <location evidence="9">Cellular thylakoid membrane</location>
        <topology evidence="9">Multi-pass membrane protein</topology>
    </subcellularLocation>
    <subcellularLocation>
        <location evidence="1">Membrane</location>
        <topology evidence="1">Multi-pass membrane protein</topology>
    </subcellularLocation>
</comment>
<feature type="transmembrane region" description="Helical" evidence="9">
    <location>
        <begin position="48"/>
        <end position="69"/>
    </location>
</feature>
<organism evidence="10 11">
    <name type="scientific">Roseofilum reptotaenium AO1-A</name>
    <dbReference type="NCBI Taxonomy" id="1925591"/>
    <lineage>
        <taxon>Bacteria</taxon>
        <taxon>Bacillati</taxon>
        <taxon>Cyanobacteriota</taxon>
        <taxon>Cyanophyceae</taxon>
        <taxon>Desertifilales</taxon>
        <taxon>Desertifilaceae</taxon>
        <taxon>Roseofilum</taxon>
    </lineage>
</organism>
<dbReference type="AlphaFoldDB" id="A0A1L9QPJ2"/>
<dbReference type="Proteomes" id="UP000183940">
    <property type="component" value="Unassembled WGS sequence"/>
</dbReference>
<dbReference type="SUPFAM" id="SSF81563">
    <property type="entry name" value="Photosystem I reaction center subunit X, PsaK"/>
    <property type="match status" value="1"/>
</dbReference>
<evidence type="ECO:0000256" key="6">
    <source>
        <dbReference type="ARBA" id="ARBA00022989"/>
    </source>
</evidence>
<dbReference type="InterPro" id="IPR035982">
    <property type="entry name" value="PSI_centre_PsaK_sf"/>
</dbReference>
<evidence type="ECO:0000256" key="7">
    <source>
        <dbReference type="ARBA" id="ARBA00023078"/>
    </source>
</evidence>
<dbReference type="InterPro" id="IPR000549">
    <property type="entry name" value="PSI_PsaG/PsaK"/>
</dbReference>
<gene>
    <name evidence="9" type="primary">psaK</name>
    <name evidence="10" type="ORF">BI308_15730</name>
</gene>
<dbReference type="GO" id="GO:0009522">
    <property type="term" value="C:photosystem I"/>
    <property type="evidence" value="ECO:0007669"/>
    <property type="project" value="UniProtKB-KW"/>
</dbReference>
<evidence type="ECO:0000313" key="10">
    <source>
        <dbReference type="EMBL" id="OJJ24601.1"/>
    </source>
</evidence>
<keyword evidence="11" id="KW-1185">Reference proteome</keyword>
<evidence type="ECO:0000313" key="11">
    <source>
        <dbReference type="Proteomes" id="UP000183940"/>
    </source>
</evidence>
<keyword evidence="3 9" id="KW-0602">Photosynthesis</keyword>
<evidence type="ECO:0000256" key="4">
    <source>
        <dbReference type="ARBA" id="ARBA00022692"/>
    </source>
</evidence>
<keyword evidence="7 9" id="KW-0793">Thylakoid</keyword>
<keyword evidence="6 9" id="KW-1133">Transmembrane helix</keyword>
<keyword evidence="8 9" id="KW-0472">Membrane</keyword>
<dbReference type="STRING" id="1925591.BI308_15730"/>
<comment type="caution">
    <text evidence="10">The sequence shown here is derived from an EMBL/GenBank/DDBJ whole genome shotgun (WGS) entry which is preliminary data.</text>
</comment>
<dbReference type="GO" id="GO:0015979">
    <property type="term" value="P:photosynthesis"/>
    <property type="evidence" value="ECO:0007669"/>
    <property type="project" value="UniProtKB-UniRule"/>
</dbReference>
<keyword evidence="4 9" id="KW-0812">Transmembrane</keyword>
<dbReference type="Gene3D" id="1.20.860.20">
    <property type="entry name" value="Photosystem I PsaK, reaction centre"/>
    <property type="match status" value="1"/>
</dbReference>
<name>A0A1L9QPJ2_9CYAN</name>
<evidence type="ECO:0000256" key="9">
    <source>
        <dbReference type="HAMAP-Rule" id="MF_00474"/>
    </source>
</evidence>
<evidence type="ECO:0000256" key="3">
    <source>
        <dbReference type="ARBA" id="ARBA00022531"/>
    </source>
</evidence>
<sequence length="75" mass="7441">MTSEWSLNIGLIMIACNILAIAIGKFTIQQKGVGPGLPAGPFFGGMGMAELLATTSLGHLLGAGVILGLSGTGAI</sequence>
<evidence type="ECO:0000256" key="8">
    <source>
        <dbReference type="ARBA" id="ARBA00023136"/>
    </source>
</evidence>
<evidence type="ECO:0000256" key="5">
    <source>
        <dbReference type="ARBA" id="ARBA00022836"/>
    </source>
</evidence>
<evidence type="ECO:0000256" key="2">
    <source>
        <dbReference type="ARBA" id="ARBA00006458"/>
    </source>
</evidence>
<dbReference type="InterPro" id="IPR017492">
    <property type="entry name" value="PSI_PsaK"/>
</dbReference>
<accession>A0A1L9QPJ2</accession>